<evidence type="ECO:0008006" key="3">
    <source>
        <dbReference type="Google" id="ProtNLM"/>
    </source>
</evidence>
<evidence type="ECO:0000313" key="2">
    <source>
        <dbReference type="Proteomes" id="UP000231912"/>
    </source>
</evidence>
<dbReference type="InterPro" id="IPR015943">
    <property type="entry name" value="WD40/YVTN_repeat-like_dom_sf"/>
</dbReference>
<dbReference type="AlphaFoldDB" id="A0A2M9Z7V2"/>
<dbReference type="Proteomes" id="UP000231912">
    <property type="component" value="Unassembled WGS sequence"/>
</dbReference>
<dbReference type="EMBL" id="NPDT01000010">
    <property type="protein sequence ID" value="PJZ64464.1"/>
    <property type="molecule type" value="Genomic_DNA"/>
</dbReference>
<reference evidence="1 2" key="1">
    <citation type="submission" date="2017-07" db="EMBL/GenBank/DDBJ databases">
        <title>Leptospira spp. isolated from tropical soils.</title>
        <authorList>
            <person name="Thibeaux R."/>
            <person name="Iraola G."/>
            <person name="Ferres I."/>
            <person name="Bierque E."/>
            <person name="Girault D."/>
            <person name="Soupe-Gilbert M.-E."/>
            <person name="Picardeau M."/>
            <person name="Goarant C."/>
        </authorList>
    </citation>
    <scope>NUCLEOTIDE SEQUENCE [LARGE SCALE GENOMIC DNA]</scope>
    <source>
        <strain evidence="1 2">FH2-C-A2</strain>
    </source>
</reference>
<dbReference type="SUPFAM" id="SSF75011">
    <property type="entry name" value="3-carboxy-cis,cis-mucoante lactonizing enzyme"/>
    <property type="match status" value="1"/>
</dbReference>
<proteinExistence type="predicted"/>
<accession>A0A2M9Z7V2</accession>
<dbReference type="RefSeq" id="WP_100760225.1">
    <property type="nucleotide sequence ID" value="NZ_NPDT01000010.1"/>
</dbReference>
<evidence type="ECO:0000313" key="1">
    <source>
        <dbReference type="EMBL" id="PJZ64464.1"/>
    </source>
</evidence>
<gene>
    <name evidence="1" type="ORF">CH371_18845</name>
</gene>
<dbReference type="Gene3D" id="2.130.10.10">
    <property type="entry name" value="YVTN repeat-like/Quinoprotein amine dehydrogenase"/>
    <property type="match status" value="1"/>
</dbReference>
<protein>
    <recommendedName>
        <fullName evidence="3">Cell surface protein</fullName>
    </recommendedName>
</protein>
<organism evidence="1 2">
    <name type="scientific">Leptospira wolffii</name>
    <dbReference type="NCBI Taxonomy" id="409998"/>
    <lineage>
        <taxon>Bacteria</taxon>
        <taxon>Pseudomonadati</taxon>
        <taxon>Spirochaetota</taxon>
        <taxon>Spirochaetia</taxon>
        <taxon>Leptospirales</taxon>
        <taxon>Leptospiraceae</taxon>
        <taxon>Leptospira</taxon>
    </lineage>
</organism>
<comment type="caution">
    <text evidence="1">The sequence shown here is derived from an EMBL/GenBank/DDBJ whole genome shotgun (WGS) entry which is preliminary data.</text>
</comment>
<name>A0A2M9Z7V2_9LEPT</name>
<sequence>MKSLRTIFYILFFSYFTNCTVSKSSGAAEAMVAMGLLSANQTQALAYVSNEGGSYGVNAINRTNSGEVSLYPAISPLGLPTGILATGTGSGHIIVSIPGSNSIQIIDARQSNPILKTLNVGTKPGRLYPDPVISHHSWLMNDGDGTGADPILCPSQPTKGSFSVIHDSMDPVALAHVHASVCVGLGPHEAASQTMAPYLGLVTNQGDNTISVVNNDMSSATFLSSTLLNTISLSGTPKGIVYSPHTNKFYTYLSSGTGSIAVIDPTGNGNTGVLTTGINNVGTKYNILKIDSTGRYLILSGTDTSASPNKGLLLSIDLHMGSLGTPISVNGTGFSDIQLTPDGMFLVVASASSDSGTATDQFYVYDTSALPELTLSKKIAVGSTNQSYRSFSFLTSGASLLGGIVPNYNNGTITVFNPELDPVGTLTVGGNPSYTTVFSPGSSGSMDMGGMHGM</sequence>